<comment type="caution">
    <text evidence="2">The sequence shown here is derived from an EMBL/GenBank/DDBJ whole genome shotgun (WGS) entry which is preliminary data.</text>
</comment>
<evidence type="ECO:0000313" key="2">
    <source>
        <dbReference type="EMBL" id="PDH39916.1"/>
    </source>
</evidence>
<evidence type="ECO:0000313" key="3">
    <source>
        <dbReference type="Proteomes" id="UP000219327"/>
    </source>
</evidence>
<dbReference type="InterPro" id="IPR036513">
    <property type="entry name" value="STAS_dom_sf"/>
</dbReference>
<gene>
    <name evidence="2" type="ORF">CNE99_04495</name>
</gene>
<dbReference type="PANTHER" id="PTHR33495:SF2">
    <property type="entry name" value="ANTI-SIGMA FACTOR ANTAGONIST TM_1081-RELATED"/>
    <property type="match status" value="1"/>
</dbReference>
<reference evidence="2 3" key="1">
    <citation type="submission" date="2017-08" db="EMBL/GenBank/DDBJ databases">
        <title>Fine stratification of microbial communities through a metagenomic profile of the photic zone.</title>
        <authorList>
            <person name="Haro-Moreno J.M."/>
            <person name="Lopez-Perez M."/>
            <person name="De La Torre J."/>
            <person name="Picazo A."/>
            <person name="Camacho A."/>
            <person name="Rodriguez-Valera F."/>
        </authorList>
    </citation>
    <scope>NUCLEOTIDE SEQUENCE [LARGE SCALE GENOMIC DNA]</scope>
    <source>
        <strain evidence="2">MED-G24</strain>
    </source>
</reference>
<sequence length="173" mass="18849">MTDTGKILVGKQGGTTVLKLIGEIRVTLGPTISRFLGTFGKHQPMESLVIDLRETTLIDSTGLGVLAKISLAFEKEVHRLPTLVCTNPDLTRILLAMGFEHIFVLATDLEQMPNGAIELAAHQVSEQELRQQVIDAHRVLMGLNDHNEVVFRDLVTALENEASSSAPDHAASM</sequence>
<dbReference type="Proteomes" id="UP000219327">
    <property type="component" value="Unassembled WGS sequence"/>
</dbReference>
<dbReference type="PIRSF" id="PIRSF029548">
    <property type="entry name" value="UCP029548"/>
    <property type="match status" value="1"/>
</dbReference>
<dbReference type="InterPro" id="IPR002645">
    <property type="entry name" value="STAS_dom"/>
</dbReference>
<organism evidence="2 3">
    <name type="scientific">OM182 bacterium MED-G24</name>
    <dbReference type="NCBI Taxonomy" id="1986255"/>
    <lineage>
        <taxon>Bacteria</taxon>
        <taxon>Pseudomonadati</taxon>
        <taxon>Pseudomonadota</taxon>
        <taxon>Gammaproteobacteria</taxon>
        <taxon>OMG group</taxon>
        <taxon>OM182 clade</taxon>
    </lineage>
</organism>
<dbReference type="GO" id="GO:0043856">
    <property type="term" value="F:anti-sigma factor antagonist activity"/>
    <property type="evidence" value="ECO:0007669"/>
    <property type="project" value="TreeGrafter"/>
</dbReference>
<dbReference type="EMBL" id="NTKD01000017">
    <property type="protein sequence ID" value="PDH39916.1"/>
    <property type="molecule type" value="Genomic_DNA"/>
</dbReference>
<dbReference type="CDD" id="cd07043">
    <property type="entry name" value="STAS_anti-anti-sigma_factors"/>
    <property type="match status" value="1"/>
</dbReference>
<name>A0A2A5WUY1_9GAMM</name>
<feature type="domain" description="STAS" evidence="1">
    <location>
        <begin position="5"/>
        <end position="120"/>
    </location>
</feature>
<dbReference type="Pfam" id="PF01740">
    <property type="entry name" value="STAS"/>
    <property type="match status" value="1"/>
</dbReference>
<dbReference type="SUPFAM" id="SSF52091">
    <property type="entry name" value="SpoIIaa-like"/>
    <property type="match status" value="1"/>
</dbReference>
<accession>A0A2A5WUY1</accession>
<dbReference type="PANTHER" id="PTHR33495">
    <property type="entry name" value="ANTI-SIGMA FACTOR ANTAGONIST TM_1081-RELATED-RELATED"/>
    <property type="match status" value="1"/>
</dbReference>
<dbReference type="InterPro" id="IPR014557">
    <property type="entry name" value="UCP029548_STAS-type"/>
</dbReference>
<dbReference type="PROSITE" id="PS50801">
    <property type="entry name" value="STAS"/>
    <property type="match status" value="1"/>
</dbReference>
<dbReference type="AlphaFoldDB" id="A0A2A5WUY1"/>
<evidence type="ECO:0000259" key="1">
    <source>
        <dbReference type="PROSITE" id="PS50801"/>
    </source>
</evidence>
<dbReference type="Gene3D" id="3.30.750.24">
    <property type="entry name" value="STAS domain"/>
    <property type="match status" value="1"/>
</dbReference>
<protein>
    <submittedName>
        <fullName evidence="2">Anti-anti-sigma factor</fullName>
    </submittedName>
</protein>
<proteinExistence type="predicted"/>